<evidence type="ECO:0008006" key="3">
    <source>
        <dbReference type="Google" id="ProtNLM"/>
    </source>
</evidence>
<evidence type="ECO:0000313" key="2">
    <source>
        <dbReference type="Proteomes" id="UP000464787"/>
    </source>
</evidence>
<proteinExistence type="predicted"/>
<name>A0A857J1I9_9BURK</name>
<dbReference type="EMBL" id="CP047650">
    <property type="protein sequence ID" value="QHI97566.1"/>
    <property type="molecule type" value="Genomic_DNA"/>
</dbReference>
<evidence type="ECO:0000313" key="1">
    <source>
        <dbReference type="EMBL" id="QHI97566.1"/>
    </source>
</evidence>
<dbReference type="KEGG" id="xyk:GT347_05930"/>
<gene>
    <name evidence="1" type="ORF">GT347_05930</name>
</gene>
<protein>
    <recommendedName>
        <fullName evidence="3">Tfp pilus assembly protein PilX</fullName>
    </recommendedName>
</protein>
<organism evidence="1 2">
    <name type="scientific">Xylophilus rhododendri</name>
    <dbReference type="NCBI Taxonomy" id="2697032"/>
    <lineage>
        <taxon>Bacteria</taxon>
        <taxon>Pseudomonadati</taxon>
        <taxon>Pseudomonadota</taxon>
        <taxon>Betaproteobacteria</taxon>
        <taxon>Burkholderiales</taxon>
        <taxon>Xylophilus</taxon>
    </lineage>
</organism>
<dbReference type="Proteomes" id="UP000464787">
    <property type="component" value="Chromosome"/>
</dbReference>
<reference evidence="1 2" key="1">
    <citation type="submission" date="2020-01" db="EMBL/GenBank/DDBJ databases">
        <title>Genome sequencing of strain KACC 21265.</title>
        <authorList>
            <person name="Heo J."/>
            <person name="Kim S.-J."/>
            <person name="Kim J.-S."/>
            <person name="Hong S.-B."/>
            <person name="Kwon S.-W."/>
        </authorList>
    </citation>
    <scope>NUCLEOTIDE SEQUENCE [LARGE SCALE GENOMIC DNA]</scope>
    <source>
        <strain evidence="1 2">KACC 21265</strain>
    </source>
</reference>
<accession>A0A857J1I9</accession>
<dbReference type="AlphaFoldDB" id="A0A857J1I9"/>
<keyword evidence="2" id="KW-1185">Reference proteome</keyword>
<dbReference type="RefSeq" id="WP_160551084.1">
    <property type="nucleotide sequence ID" value="NZ_CP047650.1"/>
</dbReference>
<sequence length="214" mass="21548">MNARRARRPGQRGFVLIVALVALVIMSLAAVALMRTVSTVTLVSGNLAYEQAAVTASDAGTEAAIVWIENNSGQASSSTATTCAATVGATVMACDQKARGYLASRTDPSSTQSWGDVWDALVSAGATPVAQAADAAGNTASYLVQRMCAGTGDASSAIGCSTAPASTACGSSMTLDSNAGAGNISCTSPTYYRITVKVAGPRGTTSYQQTMVAL</sequence>